<gene>
    <name evidence="1" type="ORF">ORAREDHAP_LOCUS11538</name>
</gene>
<evidence type="ECO:0000313" key="1">
    <source>
        <dbReference type="EMBL" id="CAB4298774.1"/>
    </source>
</evidence>
<dbReference type="EMBL" id="CAEKKB010000002">
    <property type="protein sequence ID" value="CAB4298774.1"/>
    <property type="molecule type" value="Genomic_DNA"/>
</dbReference>
<sequence length="77" mass="8402">MKAVAENIGLRSLQVGTFVYILCTRPLLGTIHLNLSDNLQGPLTAVEGAHGRPSSDLTTWKSSLCVDEKFFISNKIN</sequence>
<organism evidence="1 2">
    <name type="scientific">Prunus armeniaca</name>
    <name type="common">Apricot</name>
    <name type="synonym">Armeniaca vulgaris</name>
    <dbReference type="NCBI Taxonomy" id="36596"/>
    <lineage>
        <taxon>Eukaryota</taxon>
        <taxon>Viridiplantae</taxon>
        <taxon>Streptophyta</taxon>
        <taxon>Embryophyta</taxon>
        <taxon>Tracheophyta</taxon>
        <taxon>Spermatophyta</taxon>
        <taxon>Magnoliopsida</taxon>
        <taxon>eudicotyledons</taxon>
        <taxon>Gunneridae</taxon>
        <taxon>Pentapetalae</taxon>
        <taxon>rosids</taxon>
        <taxon>fabids</taxon>
        <taxon>Rosales</taxon>
        <taxon>Rosaceae</taxon>
        <taxon>Amygdaloideae</taxon>
        <taxon>Amygdaleae</taxon>
        <taxon>Prunus</taxon>
    </lineage>
</organism>
<evidence type="ECO:0000313" key="2">
    <source>
        <dbReference type="Proteomes" id="UP000507245"/>
    </source>
</evidence>
<reference evidence="2" key="1">
    <citation type="journal article" date="2020" name="Genome Biol.">
        <title>Gamete binning: chromosome-level and haplotype-resolved genome assembly enabled by high-throughput single-cell sequencing of gamete genomes.</title>
        <authorList>
            <person name="Campoy J.A."/>
            <person name="Sun H."/>
            <person name="Goel M."/>
            <person name="Jiao W.-B."/>
            <person name="Folz-Donahue K."/>
            <person name="Wang N."/>
            <person name="Rubio M."/>
            <person name="Liu C."/>
            <person name="Kukat C."/>
            <person name="Ruiz D."/>
            <person name="Huettel B."/>
            <person name="Schneeberger K."/>
        </authorList>
    </citation>
    <scope>NUCLEOTIDE SEQUENCE [LARGE SCALE GENOMIC DNA]</scope>
    <source>
        <strain evidence="2">cv. Rojo Pasion</strain>
    </source>
</reference>
<dbReference type="AlphaFoldDB" id="A0A6J5WHC9"/>
<keyword evidence="2" id="KW-1185">Reference proteome</keyword>
<accession>A0A6J5WHC9</accession>
<dbReference type="Proteomes" id="UP000507245">
    <property type="component" value="Unassembled WGS sequence"/>
</dbReference>
<proteinExistence type="predicted"/>
<name>A0A6J5WHC9_PRUAR</name>
<protein>
    <submittedName>
        <fullName evidence="1">Uncharacterized protein</fullName>
    </submittedName>
</protein>